<keyword evidence="2" id="KW-0540">Nuclease</keyword>
<organism evidence="2 3">
    <name type="scientific">Thelonectria olida</name>
    <dbReference type="NCBI Taxonomy" id="1576542"/>
    <lineage>
        <taxon>Eukaryota</taxon>
        <taxon>Fungi</taxon>
        <taxon>Dikarya</taxon>
        <taxon>Ascomycota</taxon>
        <taxon>Pezizomycotina</taxon>
        <taxon>Sordariomycetes</taxon>
        <taxon>Hypocreomycetidae</taxon>
        <taxon>Hypocreales</taxon>
        <taxon>Nectriaceae</taxon>
        <taxon>Thelonectria</taxon>
    </lineage>
</organism>
<dbReference type="InterPro" id="IPR013783">
    <property type="entry name" value="Ig-like_fold"/>
</dbReference>
<dbReference type="Gene3D" id="3.60.10.10">
    <property type="entry name" value="Endonuclease/exonuclease/phosphatase"/>
    <property type="match status" value="1"/>
</dbReference>
<keyword evidence="2" id="KW-0255">Endonuclease</keyword>
<keyword evidence="2" id="KW-0378">Hydrolase</keyword>
<name>A0A9P8VYG2_9HYPO</name>
<sequence length="385" mass="42184">EANGKPAFIASDVTLPNARQGDEYSHRISGLIKGGGDSVTFSKRSSGSDWLSVSPDGVLSGTPGPEASVVRVSIRATGTGNSTATAVFRIPVRPAGSPLVQKLQVLSYNMWHGGTQVNNYHEKQVRFLATSGADIVGLQEDQSGSHAPRLASALGWHYWTSGGDVGVLSKYPVAEEYGVISTPSRSGGVRIALDGEDQQVNFYVVHLGYDPYGPYDFCFDNMTVEQVLEREAESGRTPQITDTLVAMEEHLVQADEVPTLLVGDFNAPSHLDWIEELKEKNCGFWNVPWPTSVLPKEKGLIDSFRVANPDPVAVQGVTWSPLFPWNDSRDLPEPQDRIDFVYHKGKGLKVKDSRRVVVGEPKPYPDHKNNEWTTDHAAVLTVYKL</sequence>
<dbReference type="AlphaFoldDB" id="A0A9P8VYG2"/>
<keyword evidence="3" id="KW-1185">Reference proteome</keyword>
<dbReference type="PANTHER" id="PTHR41349:SF1">
    <property type="entry name" value="PROTEIN CBG08683"/>
    <property type="match status" value="1"/>
</dbReference>
<reference evidence="2 3" key="1">
    <citation type="journal article" date="2021" name="Nat. Commun.">
        <title>Genetic determinants of endophytism in the Arabidopsis root mycobiome.</title>
        <authorList>
            <person name="Mesny F."/>
            <person name="Miyauchi S."/>
            <person name="Thiergart T."/>
            <person name="Pickel B."/>
            <person name="Atanasova L."/>
            <person name="Karlsson M."/>
            <person name="Huettel B."/>
            <person name="Barry K.W."/>
            <person name="Haridas S."/>
            <person name="Chen C."/>
            <person name="Bauer D."/>
            <person name="Andreopoulos W."/>
            <person name="Pangilinan J."/>
            <person name="LaButti K."/>
            <person name="Riley R."/>
            <person name="Lipzen A."/>
            <person name="Clum A."/>
            <person name="Drula E."/>
            <person name="Henrissat B."/>
            <person name="Kohler A."/>
            <person name="Grigoriev I.V."/>
            <person name="Martin F.M."/>
            <person name="Hacquard S."/>
        </authorList>
    </citation>
    <scope>NUCLEOTIDE SEQUENCE [LARGE SCALE GENOMIC DNA]</scope>
    <source>
        <strain evidence="2 3">MPI-CAGE-CH-0241</strain>
    </source>
</reference>
<feature type="non-terminal residue" evidence="2">
    <location>
        <position position="1"/>
    </location>
</feature>
<dbReference type="InterPro" id="IPR005135">
    <property type="entry name" value="Endo/exonuclease/phosphatase"/>
</dbReference>
<evidence type="ECO:0000259" key="1">
    <source>
        <dbReference type="Pfam" id="PF03372"/>
    </source>
</evidence>
<protein>
    <submittedName>
        <fullName evidence="2">Endonuclease/exonuclease/phosphatase</fullName>
    </submittedName>
</protein>
<dbReference type="Pfam" id="PF03372">
    <property type="entry name" value="Exo_endo_phos"/>
    <property type="match status" value="1"/>
</dbReference>
<evidence type="ECO:0000313" key="3">
    <source>
        <dbReference type="Proteomes" id="UP000777438"/>
    </source>
</evidence>
<comment type="caution">
    <text evidence="2">The sequence shown here is derived from an EMBL/GenBank/DDBJ whole genome shotgun (WGS) entry which is preliminary data.</text>
</comment>
<feature type="domain" description="Endonuclease/exonuclease/phosphatase" evidence="1">
    <location>
        <begin position="106"/>
        <end position="376"/>
    </location>
</feature>
<dbReference type="EMBL" id="JAGPYM010000027">
    <property type="protein sequence ID" value="KAH6880001.1"/>
    <property type="molecule type" value="Genomic_DNA"/>
</dbReference>
<proteinExistence type="predicted"/>
<gene>
    <name evidence="2" type="ORF">B0T10DRAFT_375109</name>
</gene>
<dbReference type="Proteomes" id="UP000777438">
    <property type="component" value="Unassembled WGS sequence"/>
</dbReference>
<accession>A0A9P8VYG2</accession>
<feature type="non-terminal residue" evidence="2">
    <location>
        <position position="385"/>
    </location>
</feature>
<dbReference type="PANTHER" id="PTHR41349">
    <property type="match status" value="1"/>
</dbReference>
<dbReference type="Gene3D" id="2.60.40.10">
    <property type="entry name" value="Immunoglobulins"/>
    <property type="match status" value="1"/>
</dbReference>
<dbReference type="GO" id="GO:0004519">
    <property type="term" value="F:endonuclease activity"/>
    <property type="evidence" value="ECO:0007669"/>
    <property type="project" value="UniProtKB-KW"/>
</dbReference>
<dbReference type="InterPro" id="IPR036691">
    <property type="entry name" value="Endo/exonu/phosph_ase_sf"/>
</dbReference>
<evidence type="ECO:0000313" key="2">
    <source>
        <dbReference type="EMBL" id="KAH6880001.1"/>
    </source>
</evidence>
<dbReference type="OrthoDB" id="276515at2759"/>
<dbReference type="SUPFAM" id="SSF56219">
    <property type="entry name" value="DNase I-like"/>
    <property type="match status" value="1"/>
</dbReference>